<evidence type="ECO:0000256" key="5">
    <source>
        <dbReference type="ARBA" id="ARBA00022989"/>
    </source>
</evidence>
<keyword evidence="4 8" id="KW-0812">Transmembrane</keyword>
<feature type="transmembrane region" description="Helical" evidence="8">
    <location>
        <begin position="402"/>
        <end position="419"/>
    </location>
</feature>
<feature type="transmembrane region" description="Helical" evidence="8">
    <location>
        <begin position="261"/>
        <end position="283"/>
    </location>
</feature>
<sequence>MSGTEKEIEDEDLPMPHVKKSGLSHLEKGIERGGQRIRTALHGISRSNPSKDYEVLVPEGSDGYRLPQKPTVSDYILHPYRGFKHFAGQLVANFGWKFCTMIVCNYLAVKGLLLSAMGLVRLSYCKKTLGIDGAACQTVAAISSTPWAIKGAIGVVSDAYPLLGYHKSSYIILLSVVGTFAFFLLASLSIRSPMVAAALFFLANFQIATADLLCEGKYASLMQAKPQTGSSMVSLVWGCFQLGSLVAALIVGPIADNFDPQIIFWLCIPLAASIILPTSLGFLQDQKVAPEKRGVDWSLLKKHPYIISYCMIMALAALGNGLIDTLYFDSHLLQLIYSLFCMLLLSVLAFLWLPPMLAKCNFYMFLSSVLYVNIGGAQDFWFTADEQCVPGGPAFDYTYYNTYTWVVGACTGWVGIVLFQATMSGWTFRKLFWVTTLLQIVASAFDLLIIARWNKSINVSDKVFYMFGDAVIGPAVGMFAAMPALVLTSKLVPKGLESTVYALLAGFQNFGGVVSSQIGIYAIQYAGIKTTAPCNFDNLNTLVLVCHCLLPLIAVPLTFLLIPNKLMTDNILDEQQERSDPEDECIELTTAHLSFGANVDESSTTDKPMQEPARRQ</sequence>
<proteinExistence type="inferred from homology"/>
<dbReference type="InterPro" id="IPR036259">
    <property type="entry name" value="MFS_trans_sf"/>
</dbReference>
<dbReference type="Pfam" id="PF03092">
    <property type="entry name" value="BT1"/>
    <property type="match status" value="1"/>
</dbReference>
<evidence type="ECO:0000256" key="2">
    <source>
        <dbReference type="ARBA" id="ARBA00007015"/>
    </source>
</evidence>
<keyword evidence="6 8" id="KW-0472">Membrane</keyword>
<feature type="transmembrane region" description="Helical" evidence="8">
    <location>
        <begin position="170"/>
        <end position="188"/>
    </location>
</feature>
<name>A0A7S4PGQ8_GUITH</name>
<evidence type="ECO:0008006" key="10">
    <source>
        <dbReference type="Google" id="ProtNLM"/>
    </source>
</evidence>
<feature type="transmembrane region" description="Helical" evidence="8">
    <location>
        <begin position="360"/>
        <end position="382"/>
    </location>
</feature>
<accession>A0A7S4PGQ8</accession>
<evidence type="ECO:0000256" key="8">
    <source>
        <dbReference type="SAM" id="Phobius"/>
    </source>
</evidence>
<dbReference type="InterPro" id="IPR004324">
    <property type="entry name" value="FBT"/>
</dbReference>
<comment type="similarity">
    <text evidence="2">Belongs to the major facilitator superfamily. Folate-biopterin transporter (TC 2.A.71) family.</text>
</comment>
<feature type="transmembrane region" description="Helical" evidence="8">
    <location>
        <begin position="500"/>
        <end position="522"/>
    </location>
</feature>
<dbReference type="GO" id="GO:0016020">
    <property type="term" value="C:membrane"/>
    <property type="evidence" value="ECO:0007669"/>
    <property type="project" value="UniProtKB-SubCell"/>
</dbReference>
<comment type="subcellular location">
    <subcellularLocation>
        <location evidence="1">Membrane</location>
        <topology evidence="1">Multi-pass membrane protein</topology>
    </subcellularLocation>
</comment>
<dbReference type="InterPro" id="IPR039309">
    <property type="entry name" value="BT1"/>
</dbReference>
<dbReference type="AlphaFoldDB" id="A0A7S4PGQ8"/>
<feature type="region of interest" description="Disordered" evidence="7">
    <location>
        <begin position="596"/>
        <end position="616"/>
    </location>
</feature>
<feature type="transmembrane region" description="Helical" evidence="8">
    <location>
        <begin position="194"/>
        <end position="214"/>
    </location>
</feature>
<feature type="transmembrane region" description="Helical" evidence="8">
    <location>
        <begin position="304"/>
        <end position="323"/>
    </location>
</feature>
<feature type="transmembrane region" description="Helical" evidence="8">
    <location>
        <begin position="335"/>
        <end position="353"/>
    </location>
</feature>
<feature type="transmembrane region" description="Helical" evidence="8">
    <location>
        <begin position="431"/>
        <end position="451"/>
    </location>
</feature>
<dbReference type="PANTHER" id="PTHR31585:SF51">
    <property type="entry name" value="TRANSPORTER, PUTATIVE-RELATED"/>
    <property type="match status" value="1"/>
</dbReference>
<evidence type="ECO:0000313" key="9">
    <source>
        <dbReference type="EMBL" id="CAE2334567.1"/>
    </source>
</evidence>
<gene>
    <name evidence="9" type="ORF">GTHE00462_LOCUS35306</name>
</gene>
<organism evidence="9">
    <name type="scientific">Guillardia theta</name>
    <name type="common">Cryptophyte</name>
    <name type="synonym">Cryptomonas phi</name>
    <dbReference type="NCBI Taxonomy" id="55529"/>
    <lineage>
        <taxon>Eukaryota</taxon>
        <taxon>Cryptophyceae</taxon>
        <taxon>Pyrenomonadales</taxon>
        <taxon>Geminigeraceae</taxon>
        <taxon>Guillardia</taxon>
    </lineage>
</organism>
<evidence type="ECO:0000256" key="7">
    <source>
        <dbReference type="SAM" id="MobiDB-lite"/>
    </source>
</evidence>
<feature type="transmembrane region" description="Helical" evidence="8">
    <location>
        <begin position="463"/>
        <end position="488"/>
    </location>
</feature>
<dbReference type="Gene3D" id="1.20.1250.20">
    <property type="entry name" value="MFS general substrate transporter like domains"/>
    <property type="match status" value="1"/>
</dbReference>
<evidence type="ECO:0000256" key="3">
    <source>
        <dbReference type="ARBA" id="ARBA00022448"/>
    </source>
</evidence>
<feature type="transmembrane region" description="Helical" evidence="8">
    <location>
        <begin position="235"/>
        <end position="255"/>
    </location>
</feature>
<keyword evidence="3" id="KW-0813">Transport</keyword>
<keyword evidence="5 8" id="KW-1133">Transmembrane helix</keyword>
<dbReference type="PANTHER" id="PTHR31585">
    <property type="entry name" value="FOLATE-BIOPTERIN TRANSPORTER 1, CHLOROPLASTIC"/>
    <property type="match status" value="1"/>
</dbReference>
<reference evidence="9" key="1">
    <citation type="submission" date="2021-01" db="EMBL/GenBank/DDBJ databases">
        <authorList>
            <person name="Corre E."/>
            <person name="Pelletier E."/>
            <person name="Niang G."/>
            <person name="Scheremetjew M."/>
            <person name="Finn R."/>
            <person name="Kale V."/>
            <person name="Holt S."/>
            <person name="Cochrane G."/>
            <person name="Meng A."/>
            <person name="Brown T."/>
            <person name="Cohen L."/>
        </authorList>
    </citation>
    <scope>NUCLEOTIDE SEQUENCE</scope>
    <source>
        <strain evidence="9">CCMP 2712</strain>
    </source>
</reference>
<dbReference type="NCBIfam" id="TIGR00788">
    <property type="entry name" value="fbt"/>
    <property type="match status" value="1"/>
</dbReference>
<evidence type="ECO:0000256" key="1">
    <source>
        <dbReference type="ARBA" id="ARBA00004141"/>
    </source>
</evidence>
<evidence type="ECO:0000256" key="4">
    <source>
        <dbReference type="ARBA" id="ARBA00022692"/>
    </source>
</evidence>
<dbReference type="EMBL" id="HBKN01045121">
    <property type="protein sequence ID" value="CAE2334567.1"/>
    <property type="molecule type" value="Transcribed_RNA"/>
</dbReference>
<evidence type="ECO:0000256" key="6">
    <source>
        <dbReference type="ARBA" id="ARBA00023136"/>
    </source>
</evidence>
<dbReference type="SUPFAM" id="SSF103473">
    <property type="entry name" value="MFS general substrate transporter"/>
    <property type="match status" value="1"/>
</dbReference>
<feature type="transmembrane region" description="Helical" evidence="8">
    <location>
        <begin position="542"/>
        <end position="562"/>
    </location>
</feature>
<protein>
    <recommendedName>
        <fullName evidence="10">Folate/biopterin transporter</fullName>
    </recommendedName>
</protein>